<keyword evidence="3" id="KW-1185">Reference proteome</keyword>
<accession>A0A367L1B3</accession>
<gene>
    <name evidence="2" type="ORF">L249_6341</name>
</gene>
<name>A0A367L1B3_9HYPO</name>
<dbReference type="AlphaFoldDB" id="A0A367L1B3"/>
<proteinExistence type="predicted"/>
<evidence type="ECO:0000256" key="1">
    <source>
        <dbReference type="SAM" id="MobiDB-lite"/>
    </source>
</evidence>
<dbReference type="Proteomes" id="UP000253664">
    <property type="component" value="Unassembled WGS sequence"/>
</dbReference>
<sequence length="94" mass="10571">MSGAEDGTKGQGIKERKNRRRLSLLHVRAREDHHGWLQRDGTGRGFVDRWPFPCAFDMGNEKVSEQNQLIPYEGKPSLQAPGPTLPDDNPTYGP</sequence>
<comment type="caution">
    <text evidence="2">The sequence shown here is derived from an EMBL/GenBank/DDBJ whole genome shotgun (WGS) entry which is preliminary data.</text>
</comment>
<feature type="compositionally biased region" description="Basic and acidic residues" evidence="1">
    <location>
        <begin position="1"/>
        <end position="15"/>
    </location>
</feature>
<feature type="region of interest" description="Disordered" evidence="1">
    <location>
        <begin position="1"/>
        <end position="21"/>
    </location>
</feature>
<reference evidence="2 3" key="1">
    <citation type="journal article" date="2015" name="BMC Genomics">
        <title>Insights from the genome of Ophiocordyceps polyrhachis-furcata to pathogenicity and host specificity in insect fungi.</title>
        <authorList>
            <person name="Wichadakul D."/>
            <person name="Kobmoo N."/>
            <person name="Ingsriswang S."/>
            <person name="Tangphatsornruang S."/>
            <person name="Chantasingh D."/>
            <person name="Luangsa-ard J.J."/>
            <person name="Eurwilaichitr L."/>
        </authorList>
    </citation>
    <scope>NUCLEOTIDE SEQUENCE [LARGE SCALE GENOMIC DNA]</scope>
    <source>
        <strain evidence="2 3">BCC 54312</strain>
    </source>
</reference>
<dbReference type="EMBL" id="LKCN02000021">
    <property type="protein sequence ID" value="RCI08204.1"/>
    <property type="molecule type" value="Genomic_DNA"/>
</dbReference>
<feature type="region of interest" description="Disordered" evidence="1">
    <location>
        <begin position="65"/>
        <end position="94"/>
    </location>
</feature>
<evidence type="ECO:0000313" key="3">
    <source>
        <dbReference type="Proteomes" id="UP000253664"/>
    </source>
</evidence>
<organism evidence="2 3">
    <name type="scientific">Ophiocordyceps polyrhachis-furcata BCC 54312</name>
    <dbReference type="NCBI Taxonomy" id="1330021"/>
    <lineage>
        <taxon>Eukaryota</taxon>
        <taxon>Fungi</taxon>
        <taxon>Dikarya</taxon>
        <taxon>Ascomycota</taxon>
        <taxon>Pezizomycotina</taxon>
        <taxon>Sordariomycetes</taxon>
        <taxon>Hypocreomycetidae</taxon>
        <taxon>Hypocreales</taxon>
        <taxon>Ophiocordycipitaceae</taxon>
        <taxon>Ophiocordyceps</taxon>
    </lineage>
</organism>
<protein>
    <submittedName>
        <fullName evidence="2">Uncharacterized protein</fullName>
    </submittedName>
</protein>
<evidence type="ECO:0000313" key="2">
    <source>
        <dbReference type="EMBL" id="RCI08204.1"/>
    </source>
</evidence>